<keyword evidence="4" id="KW-0633">Potassium transport</keyword>
<keyword evidence="8" id="KW-0406">Ion transport</keyword>
<feature type="domain" description="RCK N-terminal" evidence="11">
    <location>
        <begin position="413"/>
        <end position="534"/>
    </location>
</feature>
<proteinExistence type="predicted"/>
<dbReference type="InterPro" id="IPR038770">
    <property type="entry name" value="Na+/solute_symporter_sf"/>
</dbReference>
<dbReference type="InterPro" id="IPR036291">
    <property type="entry name" value="NAD(P)-bd_dom_sf"/>
</dbReference>
<reference evidence="12 13" key="1">
    <citation type="submission" date="2023-07" db="EMBL/GenBank/DDBJ databases">
        <title>Genomic Encyclopedia of Type Strains, Phase IV (KMG-IV): sequencing the most valuable type-strain genomes for metagenomic binning, comparative biology and taxonomic classification.</title>
        <authorList>
            <person name="Goeker M."/>
        </authorList>
    </citation>
    <scope>NUCLEOTIDE SEQUENCE [LARGE SCALE GENOMIC DNA]</scope>
    <source>
        <strain evidence="12 13">DSM 3770</strain>
    </source>
</reference>
<evidence type="ECO:0000313" key="13">
    <source>
        <dbReference type="Proteomes" id="UP001241747"/>
    </source>
</evidence>
<evidence type="ECO:0000256" key="10">
    <source>
        <dbReference type="SAM" id="Phobius"/>
    </source>
</evidence>
<dbReference type="Proteomes" id="UP001241747">
    <property type="component" value="Unassembled WGS sequence"/>
</dbReference>
<dbReference type="EMBL" id="JAUSVY010000011">
    <property type="protein sequence ID" value="MDQ0506948.1"/>
    <property type="molecule type" value="Genomic_DNA"/>
</dbReference>
<comment type="caution">
    <text evidence="12">The sequence shown here is derived from an EMBL/GenBank/DDBJ whole genome shotgun (WGS) entry which is preliminary data.</text>
</comment>
<gene>
    <name evidence="12" type="ORF">QOZ94_003763</name>
</gene>
<feature type="transmembrane region" description="Helical" evidence="10">
    <location>
        <begin position="160"/>
        <end position="183"/>
    </location>
</feature>
<feature type="transmembrane region" description="Helical" evidence="10">
    <location>
        <begin position="189"/>
        <end position="214"/>
    </location>
</feature>
<feature type="transmembrane region" description="Helical" evidence="10">
    <location>
        <begin position="128"/>
        <end position="148"/>
    </location>
</feature>
<feature type="transmembrane region" description="Helical" evidence="10">
    <location>
        <begin position="303"/>
        <end position="324"/>
    </location>
</feature>
<dbReference type="InterPro" id="IPR003148">
    <property type="entry name" value="RCK_N"/>
</dbReference>
<evidence type="ECO:0000256" key="8">
    <source>
        <dbReference type="ARBA" id="ARBA00023065"/>
    </source>
</evidence>
<dbReference type="Gene3D" id="1.20.1530.20">
    <property type="match status" value="1"/>
</dbReference>
<keyword evidence="2" id="KW-0813">Transport</keyword>
<feature type="transmembrane region" description="Helical" evidence="10">
    <location>
        <begin position="30"/>
        <end position="47"/>
    </location>
</feature>
<accession>A0ABU0LIJ1</accession>
<evidence type="ECO:0000256" key="2">
    <source>
        <dbReference type="ARBA" id="ARBA00022448"/>
    </source>
</evidence>
<keyword evidence="13" id="KW-1185">Reference proteome</keyword>
<evidence type="ECO:0000256" key="4">
    <source>
        <dbReference type="ARBA" id="ARBA00022538"/>
    </source>
</evidence>
<feature type="transmembrane region" description="Helical" evidence="10">
    <location>
        <begin position="370"/>
        <end position="389"/>
    </location>
</feature>
<evidence type="ECO:0000256" key="7">
    <source>
        <dbReference type="ARBA" id="ARBA00022989"/>
    </source>
</evidence>
<evidence type="ECO:0000256" key="5">
    <source>
        <dbReference type="ARBA" id="ARBA00022692"/>
    </source>
</evidence>
<dbReference type="PANTHER" id="PTHR46157:SF4">
    <property type="entry name" value="K(+) EFFLUX ANTIPORTER 3, CHLOROPLASTIC"/>
    <property type="match status" value="1"/>
</dbReference>
<keyword evidence="7 10" id="KW-1133">Transmembrane helix</keyword>
<protein>
    <submittedName>
        <fullName evidence="12">CPA2 family monovalent cation:H+ antiporter-2</fullName>
    </submittedName>
</protein>
<feature type="transmembrane region" description="Helical" evidence="10">
    <location>
        <begin position="336"/>
        <end position="358"/>
    </location>
</feature>
<evidence type="ECO:0000256" key="9">
    <source>
        <dbReference type="ARBA" id="ARBA00023136"/>
    </source>
</evidence>
<evidence type="ECO:0000259" key="11">
    <source>
        <dbReference type="PROSITE" id="PS51201"/>
    </source>
</evidence>
<feature type="transmembrane region" description="Helical" evidence="10">
    <location>
        <begin position="226"/>
        <end position="244"/>
    </location>
</feature>
<dbReference type="SUPFAM" id="SSF51735">
    <property type="entry name" value="NAD(P)-binding Rossmann-fold domains"/>
    <property type="match status" value="1"/>
</dbReference>
<evidence type="ECO:0000256" key="1">
    <source>
        <dbReference type="ARBA" id="ARBA00004141"/>
    </source>
</evidence>
<evidence type="ECO:0000256" key="6">
    <source>
        <dbReference type="ARBA" id="ARBA00022958"/>
    </source>
</evidence>
<name>A0ABU0LIJ1_XANAG</name>
<dbReference type="InterPro" id="IPR006153">
    <property type="entry name" value="Cation/H_exchanger_TM"/>
</dbReference>
<dbReference type="Gene3D" id="3.40.50.720">
    <property type="entry name" value="NAD(P)-binding Rossmann-like Domain"/>
    <property type="match status" value="1"/>
</dbReference>
<dbReference type="RefSeq" id="WP_237346565.1">
    <property type="nucleotide sequence ID" value="NZ_JABWGX010000020.1"/>
</dbReference>
<comment type="subcellular location">
    <subcellularLocation>
        <location evidence="1">Membrane</location>
        <topology evidence="1">Multi-pass membrane protein</topology>
    </subcellularLocation>
</comment>
<dbReference type="Pfam" id="PF02254">
    <property type="entry name" value="TrkA_N"/>
    <property type="match status" value="1"/>
</dbReference>
<keyword evidence="9 10" id="KW-0472">Membrane</keyword>
<organism evidence="12 13">
    <name type="scientific">Xanthobacter agilis</name>
    <dbReference type="NCBI Taxonomy" id="47492"/>
    <lineage>
        <taxon>Bacteria</taxon>
        <taxon>Pseudomonadati</taxon>
        <taxon>Pseudomonadota</taxon>
        <taxon>Alphaproteobacteria</taxon>
        <taxon>Hyphomicrobiales</taxon>
        <taxon>Xanthobacteraceae</taxon>
        <taxon>Xanthobacter</taxon>
    </lineage>
</organism>
<feature type="transmembrane region" description="Helical" evidence="10">
    <location>
        <begin position="280"/>
        <end position="297"/>
    </location>
</feature>
<keyword evidence="6" id="KW-0630">Potassium</keyword>
<keyword evidence="5 10" id="KW-0812">Transmembrane</keyword>
<sequence length="572" mass="59533">MGDAFLKDGFVYLLAAGILVPLFHRARIGAVVGFIIVGAILGPHGLGSWAPDVPWLQFVTISNPERAAPFGELGVIFLLFLLGLEFSANRLWALRREVFGIGGLQVLFCGGALASAVALSGFVEADVALVLGFALALSSTAVVTQILVEEHRSLAPLGQMVIAVLLFQDLMVVPILLATELIAGGGSVLILAASALAKAVGAVAVILVAGRFVMAPLVGIAGSTRSRELIMAITLVVVVGTAAFTRAAGLSGALGAFLAGMLLSETAYRHQIEVDLEPFKGLLIGVFFVTVGMSVNFREVLPHLHLVIVGTVALLAIKTAFNFAAARFMGVKRAEAAEAAILLAQTGEFALVVLGLMVAKGVLSSGDAGLVIAVVGLGLAATPLLSALGHRLGLQLEVKAHDHLAVPVLDAPQGHVVIGGFGRVGRMVAEALEQEQVPFVAVDNNPRRVALERAAGRPVYFGDAGREEILERLGADGAIAFVLTLDSPVGAERMAEVIHRRWRGVPVLARAKDADHACRLAGHGVSGVIPETVEGSLQLVAQLLGTLGLPPEAVAERTAQARTREAKRFGCP</sequence>
<keyword evidence="3" id="KW-0050">Antiport</keyword>
<feature type="transmembrane region" description="Helical" evidence="10">
    <location>
        <begin position="98"/>
        <end position="122"/>
    </location>
</feature>
<dbReference type="PANTHER" id="PTHR46157">
    <property type="entry name" value="K(+) EFFLUX ANTIPORTER 3, CHLOROPLASTIC"/>
    <property type="match status" value="1"/>
</dbReference>
<evidence type="ECO:0000256" key="3">
    <source>
        <dbReference type="ARBA" id="ARBA00022449"/>
    </source>
</evidence>
<evidence type="ECO:0000313" key="12">
    <source>
        <dbReference type="EMBL" id="MDQ0506948.1"/>
    </source>
</evidence>
<dbReference type="Pfam" id="PF00999">
    <property type="entry name" value="Na_H_Exchanger"/>
    <property type="match status" value="1"/>
</dbReference>
<dbReference type="PROSITE" id="PS51201">
    <property type="entry name" value="RCK_N"/>
    <property type="match status" value="1"/>
</dbReference>
<feature type="transmembrane region" description="Helical" evidence="10">
    <location>
        <begin position="67"/>
        <end position="86"/>
    </location>
</feature>
<feature type="transmembrane region" description="Helical" evidence="10">
    <location>
        <begin position="6"/>
        <end position="23"/>
    </location>
</feature>